<organism evidence="2">
    <name type="scientific">Mycobacterium triplex</name>
    <dbReference type="NCBI Taxonomy" id="47839"/>
    <lineage>
        <taxon>Bacteria</taxon>
        <taxon>Bacillati</taxon>
        <taxon>Actinomycetota</taxon>
        <taxon>Actinomycetes</taxon>
        <taxon>Mycobacteriales</taxon>
        <taxon>Mycobacteriaceae</taxon>
        <taxon>Mycobacterium</taxon>
        <taxon>Mycobacterium simiae complex</taxon>
    </lineage>
</organism>
<feature type="transmembrane region" description="Helical" evidence="1">
    <location>
        <begin position="127"/>
        <end position="145"/>
    </location>
</feature>
<dbReference type="EMBL" id="HG964446">
    <property type="protein sequence ID" value="CDO86977.1"/>
    <property type="molecule type" value="Genomic_DNA"/>
</dbReference>
<reference evidence="2" key="1">
    <citation type="journal article" date="2014" name="Genome Announc.">
        <title>Draft Genome Sequence of Mycobacterium triplex DSM 44626.</title>
        <authorList>
            <person name="Sassi M."/>
            <person name="Croce O."/>
            <person name="Robert C."/>
            <person name="Raoult D."/>
            <person name="Drancourt M."/>
        </authorList>
    </citation>
    <scope>NUCLEOTIDE SEQUENCE [LARGE SCALE GENOMIC DNA]</scope>
    <source>
        <strain evidence="2">DSM 44626</strain>
    </source>
</reference>
<dbReference type="InterPro" id="IPR013901">
    <property type="entry name" value="Anthrone_oxy"/>
</dbReference>
<dbReference type="RefSeq" id="WP_036466662.1">
    <property type="nucleotide sequence ID" value="NZ_HG964446.1"/>
</dbReference>
<feature type="transmembrane region" description="Helical" evidence="1">
    <location>
        <begin position="49"/>
        <end position="70"/>
    </location>
</feature>
<feature type="transmembrane region" description="Helical" evidence="1">
    <location>
        <begin position="76"/>
        <end position="100"/>
    </location>
</feature>
<dbReference type="Proteomes" id="UP000028880">
    <property type="component" value="Unassembled WGS sequence"/>
</dbReference>
<reference evidence="3 4" key="3">
    <citation type="submission" date="2016-01" db="EMBL/GenBank/DDBJ databases">
        <title>The new phylogeny of the genus Mycobacterium.</title>
        <authorList>
            <person name="Tarcisio F."/>
            <person name="Conor M."/>
            <person name="Antonella G."/>
            <person name="Elisabetta G."/>
            <person name="Giulia F.S."/>
            <person name="Sara T."/>
            <person name="Anna F."/>
            <person name="Clotilde B."/>
            <person name="Roberto B."/>
            <person name="Veronica D.S."/>
            <person name="Fabio R."/>
            <person name="Monica P."/>
            <person name="Olivier J."/>
            <person name="Enrico T."/>
            <person name="Nicola S."/>
        </authorList>
    </citation>
    <scope>NUCLEOTIDE SEQUENCE [LARGE SCALE GENOMIC DNA]</scope>
    <source>
        <strain evidence="3 4">DSM 44626</strain>
    </source>
</reference>
<dbReference type="eggNOG" id="ENOG50330Y1">
    <property type="taxonomic scope" value="Bacteria"/>
</dbReference>
<evidence type="ECO:0000256" key="1">
    <source>
        <dbReference type="SAM" id="Phobius"/>
    </source>
</evidence>
<reference evidence="2" key="2">
    <citation type="submission" date="2014-04" db="EMBL/GenBank/DDBJ databases">
        <authorList>
            <person name="Xu Y.W."/>
            <person name="Yang Q."/>
        </authorList>
    </citation>
    <scope>NUCLEOTIDE SEQUENCE</scope>
    <source>
        <strain evidence="2">DSM 44626</strain>
    </source>
</reference>
<accession>A0A024JUC2</accession>
<dbReference type="AlphaFoldDB" id="A0A024JUC2"/>
<keyword evidence="1" id="KW-0472">Membrane</keyword>
<evidence type="ECO:0000313" key="3">
    <source>
        <dbReference type="EMBL" id="ORX01204.1"/>
    </source>
</evidence>
<dbReference type="OrthoDB" id="119926at2"/>
<dbReference type="Proteomes" id="UP000193710">
    <property type="component" value="Unassembled WGS sequence"/>
</dbReference>
<keyword evidence="1" id="KW-1133">Transmembrane helix</keyword>
<gene>
    <name evidence="3" type="ORF">AWC29_24100</name>
    <name evidence="2" type="ORF">BN973_01328</name>
</gene>
<keyword evidence="4" id="KW-1185">Reference proteome</keyword>
<feature type="transmembrane region" description="Helical" evidence="1">
    <location>
        <begin position="6"/>
        <end position="28"/>
    </location>
</feature>
<dbReference type="STRING" id="47839.BN973_01328"/>
<dbReference type="HOGENOM" id="CLU_111152_1_3_11"/>
<protein>
    <recommendedName>
        <fullName evidence="5">Integral membrane protein</fullName>
    </recommendedName>
</protein>
<name>A0A024JUC2_9MYCO</name>
<evidence type="ECO:0000313" key="4">
    <source>
        <dbReference type="Proteomes" id="UP000193710"/>
    </source>
</evidence>
<dbReference type="EMBL" id="LQPY01000033">
    <property type="protein sequence ID" value="ORX01204.1"/>
    <property type="molecule type" value="Genomic_DNA"/>
</dbReference>
<dbReference type="Pfam" id="PF08592">
    <property type="entry name" value="Anthrone_oxy"/>
    <property type="match status" value="1"/>
</dbReference>
<evidence type="ECO:0008006" key="5">
    <source>
        <dbReference type="Google" id="ProtNLM"/>
    </source>
</evidence>
<evidence type="ECO:0000313" key="2">
    <source>
        <dbReference type="EMBL" id="CDO86977.1"/>
    </source>
</evidence>
<proteinExistence type="predicted"/>
<keyword evidence="1" id="KW-0812">Transmembrane</keyword>
<sequence>MSDMLNALALVITGPMVGVEFSVAAFFNPLFARLPDDAFRAARGRAARVLGAVMPFWYMGTLLALAVAAARGWGTMSGWLCGVAAGLLAAVVLLTVTMLVPINNRIAKWPVTGELSRELAARWDRLHWLRVLVLLVLFALLGVAVS</sequence>